<dbReference type="InterPro" id="IPR000620">
    <property type="entry name" value="EamA_dom"/>
</dbReference>
<feature type="transmembrane region" description="Helical" evidence="7">
    <location>
        <begin position="133"/>
        <end position="150"/>
    </location>
</feature>
<protein>
    <submittedName>
        <fullName evidence="9">Threonine/homoserine efflux transporter RhtA</fullName>
    </submittedName>
</protein>
<dbReference type="Proteomes" id="UP000226079">
    <property type="component" value="Unassembled WGS sequence"/>
</dbReference>
<sequence length="311" mass="32301">MPTARSARRTRANLLLLLASAIWGFAFVAQRVGAAHVGPLTFNAVRFGLGALVVLAVIWWRSRRVGLSRERDRRAWAGALVPGVAAGIALTIASNLQQTAMSSVPAGNAAFITGLYMVFVPLIAAFRGHRSSGSTVLGVVSSVIGLYLIAVTDDLTIGSGEWLLILSTLVWAGQILVIDHYGKVSALRLAAVQFIVCSVLSGLGALVIDPAPFTGIDQAIIPILYGGILSVGIAFTLQVVGQRDALATHASLIMAMESVFGAIGGAVLLGESLGLRGFIGAILMVGGIVISQWGLARQSAAIAPDREPVAT</sequence>
<reference evidence="9 10" key="1">
    <citation type="submission" date="2017-10" db="EMBL/GenBank/DDBJ databases">
        <title>Sequencing the genomes of 1000 actinobacteria strains.</title>
        <authorList>
            <person name="Klenk H.-P."/>
        </authorList>
    </citation>
    <scope>NUCLEOTIDE SEQUENCE [LARGE SCALE GENOMIC DNA]</scope>
    <source>
        <strain evidence="9 10">DSM 15597</strain>
    </source>
</reference>
<evidence type="ECO:0000259" key="8">
    <source>
        <dbReference type="Pfam" id="PF00892"/>
    </source>
</evidence>
<feature type="transmembrane region" description="Helical" evidence="7">
    <location>
        <begin position="44"/>
        <end position="62"/>
    </location>
</feature>
<dbReference type="AlphaFoldDB" id="A0A2A9CT60"/>
<dbReference type="GO" id="GO:0005886">
    <property type="term" value="C:plasma membrane"/>
    <property type="evidence" value="ECO:0007669"/>
    <property type="project" value="UniProtKB-SubCell"/>
</dbReference>
<comment type="similarity">
    <text evidence="2">Belongs to the EamA transporter family.</text>
</comment>
<dbReference type="EMBL" id="PDJC01000001">
    <property type="protein sequence ID" value="PFG17316.1"/>
    <property type="molecule type" value="Genomic_DNA"/>
</dbReference>
<feature type="transmembrane region" description="Helical" evidence="7">
    <location>
        <begin position="275"/>
        <end position="296"/>
    </location>
</feature>
<dbReference type="OrthoDB" id="3182968at2"/>
<feature type="transmembrane region" description="Helical" evidence="7">
    <location>
        <begin position="252"/>
        <end position="269"/>
    </location>
</feature>
<organism evidence="9 10">
    <name type="scientific">Propionicimonas paludicola</name>
    <dbReference type="NCBI Taxonomy" id="185243"/>
    <lineage>
        <taxon>Bacteria</taxon>
        <taxon>Bacillati</taxon>
        <taxon>Actinomycetota</taxon>
        <taxon>Actinomycetes</taxon>
        <taxon>Propionibacteriales</taxon>
        <taxon>Nocardioidaceae</taxon>
        <taxon>Propionicimonas</taxon>
    </lineage>
</organism>
<keyword evidence="4 7" id="KW-0812">Transmembrane</keyword>
<dbReference type="InterPro" id="IPR051258">
    <property type="entry name" value="Diverse_Substrate_Transporter"/>
</dbReference>
<dbReference type="RefSeq" id="WP_098460756.1">
    <property type="nucleotide sequence ID" value="NZ_PDJC01000001.1"/>
</dbReference>
<keyword evidence="6 7" id="KW-0472">Membrane</keyword>
<gene>
    <name evidence="9" type="ORF">ATK74_1883</name>
</gene>
<feature type="transmembrane region" description="Helical" evidence="7">
    <location>
        <begin position="189"/>
        <end position="208"/>
    </location>
</feature>
<evidence type="ECO:0000256" key="4">
    <source>
        <dbReference type="ARBA" id="ARBA00022692"/>
    </source>
</evidence>
<evidence type="ECO:0000256" key="7">
    <source>
        <dbReference type="SAM" id="Phobius"/>
    </source>
</evidence>
<keyword evidence="3" id="KW-1003">Cell membrane</keyword>
<evidence type="ECO:0000256" key="3">
    <source>
        <dbReference type="ARBA" id="ARBA00022475"/>
    </source>
</evidence>
<comment type="caution">
    <text evidence="9">The sequence shown here is derived from an EMBL/GenBank/DDBJ whole genome shotgun (WGS) entry which is preliminary data.</text>
</comment>
<feature type="transmembrane region" description="Helical" evidence="7">
    <location>
        <begin position="220"/>
        <end position="240"/>
    </location>
</feature>
<evidence type="ECO:0000256" key="2">
    <source>
        <dbReference type="ARBA" id="ARBA00007362"/>
    </source>
</evidence>
<keyword evidence="10" id="KW-1185">Reference proteome</keyword>
<feature type="domain" description="EamA" evidence="8">
    <location>
        <begin position="12"/>
        <end position="150"/>
    </location>
</feature>
<dbReference type="PANTHER" id="PTHR42920:SF5">
    <property type="entry name" value="EAMA DOMAIN-CONTAINING PROTEIN"/>
    <property type="match status" value="1"/>
</dbReference>
<feature type="domain" description="EamA" evidence="8">
    <location>
        <begin position="159"/>
        <end position="290"/>
    </location>
</feature>
<dbReference type="Pfam" id="PF00892">
    <property type="entry name" value="EamA"/>
    <property type="match status" value="2"/>
</dbReference>
<feature type="transmembrane region" description="Helical" evidence="7">
    <location>
        <begin position="74"/>
        <end position="94"/>
    </location>
</feature>
<evidence type="ECO:0000256" key="1">
    <source>
        <dbReference type="ARBA" id="ARBA00004651"/>
    </source>
</evidence>
<dbReference type="PANTHER" id="PTHR42920">
    <property type="entry name" value="OS03G0707200 PROTEIN-RELATED"/>
    <property type="match status" value="1"/>
</dbReference>
<comment type="subcellular location">
    <subcellularLocation>
        <location evidence="1">Cell membrane</location>
        <topology evidence="1">Multi-pass membrane protein</topology>
    </subcellularLocation>
</comment>
<dbReference type="SUPFAM" id="SSF103481">
    <property type="entry name" value="Multidrug resistance efflux transporter EmrE"/>
    <property type="match status" value="2"/>
</dbReference>
<evidence type="ECO:0000256" key="5">
    <source>
        <dbReference type="ARBA" id="ARBA00022989"/>
    </source>
</evidence>
<feature type="transmembrane region" description="Helical" evidence="7">
    <location>
        <begin position="162"/>
        <end position="182"/>
    </location>
</feature>
<dbReference type="InterPro" id="IPR037185">
    <property type="entry name" value="EmrE-like"/>
</dbReference>
<feature type="transmembrane region" description="Helical" evidence="7">
    <location>
        <begin position="106"/>
        <end position="126"/>
    </location>
</feature>
<keyword evidence="5 7" id="KW-1133">Transmembrane helix</keyword>
<evidence type="ECO:0000313" key="9">
    <source>
        <dbReference type="EMBL" id="PFG17316.1"/>
    </source>
</evidence>
<name>A0A2A9CT60_9ACTN</name>
<evidence type="ECO:0000313" key="10">
    <source>
        <dbReference type="Proteomes" id="UP000226079"/>
    </source>
</evidence>
<accession>A0A2A9CT60</accession>
<proteinExistence type="inferred from homology"/>
<evidence type="ECO:0000256" key="6">
    <source>
        <dbReference type="ARBA" id="ARBA00023136"/>
    </source>
</evidence>